<evidence type="ECO:0000256" key="2">
    <source>
        <dbReference type="ARBA" id="ARBA00010581"/>
    </source>
</evidence>
<feature type="transmembrane region" description="Helical" evidence="8">
    <location>
        <begin position="34"/>
        <end position="56"/>
    </location>
</feature>
<feature type="transmembrane region" description="Helical" evidence="8">
    <location>
        <begin position="143"/>
        <end position="170"/>
    </location>
</feature>
<evidence type="ECO:0000256" key="6">
    <source>
        <dbReference type="ARBA" id="ARBA00023136"/>
    </source>
</evidence>
<keyword evidence="11" id="KW-1185">Reference proteome</keyword>
<reference evidence="10 11" key="1">
    <citation type="submission" date="2016-10" db="EMBL/GenBank/DDBJ databases">
        <authorList>
            <person name="de Groot N.N."/>
        </authorList>
    </citation>
    <scope>NUCLEOTIDE SEQUENCE [LARGE SCALE GENOMIC DNA]</scope>
    <source>
        <strain evidence="10 11">DSM 19547</strain>
    </source>
</reference>
<dbReference type="InterPro" id="IPR024791">
    <property type="entry name" value="Cyt_c/ubiquinol_Oxase_su3"/>
</dbReference>
<name>A0A1I5RSF8_9RHOB</name>
<dbReference type="STRING" id="441119.SAMN04488047_10955"/>
<protein>
    <submittedName>
        <fullName evidence="10">Cytochrome c oxidase subunit 3</fullName>
    </submittedName>
</protein>
<evidence type="ECO:0000259" key="9">
    <source>
        <dbReference type="PROSITE" id="PS50253"/>
    </source>
</evidence>
<dbReference type="Gene3D" id="1.20.120.80">
    <property type="entry name" value="Cytochrome c oxidase, subunit III, four-helix bundle"/>
    <property type="match status" value="1"/>
</dbReference>
<dbReference type="PROSITE" id="PS50253">
    <property type="entry name" value="COX3"/>
    <property type="match status" value="1"/>
</dbReference>
<evidence type="ECO:0000256" key="8">
    <source>
        <dbReference type="SAM" id="Phobius"/>
    </source>
</evidence>
<dbReference type="EMBL" id="FOXA01000009">
    <property type="protein sequence ID" value="SFP61191.1"/>
    <property type="molecule type" value="Genomic_DNA"/>
</dbReference>
<dbReference type="PANTHER" id="PTHR11403:SF2">
    <property type="entry name" value="CYTOCHROME BO(3) UBIQUINOL OXIDASE SUBUNIT 3"/>
    <property type="match status" value="1"/>
</dbReference>
<dbReference type="AlphaFoldDB" id="A0A1I5RSF8"/>
<sequence>MAETSGTIMDERGNEVLTFGRQGFGSIDGRSNGWWGTMTLLATEAALFVYLLFSYYYMAFHYGRTWLPAELPSFTLSGPSTVILITSSLTAWMGERSVKKDSRGGAVLWLVASLLLGAVFMGIQLKEWSDKPFMIDTDSYGSLYFTVTGFHMAHVAVGLLVLLALTVWTAVGKFDSRRRDPVSIGVIYWHFVDAVWLTVFFTFYVTTHLFQP</sequence>
<comment type="subcellular location">
    <subcellularLocation>
        <location evidence="1 7">Cell membrane</location>
        <topology evidence="1 7">Multi-pass membrane protein</topology>
    </subcellularLocation>
</comment>
<proteinExistence type="inferred from homology"/>
<dbReference type="SUPFAM" id="SSF81452">
    <property type="entry name" value="Cytochrome c oxidase subunit III-like"/>
    <property type="match status" value="1"/>
</dbReference>
<evidence type="ECO:0000256" key="1">
    <source>
        <dbReference type="ARBA" id="ARBA00004651"/>
    </source>
</evidence>
<dbReference type="Proteomes" id="UP000199356">
    <property type="component" value="Unassembled WGS sequence"/>
</dbReference>
<dbReference type="CDD" id="cd00386">
    <property type="entry name" value="Heme_Cu_Oxidase_III_like"/>
    <property type="match status" value="1"/>
</dbReference>
<comment type="similarity">
    <text evidence="2 7">Belongs to the cytochrome c oxidase subunit 3 family.</text>
</comment>
<evidence type="ECO:0000313" key="10">
    <source>
        <dbReference type="EMBL" id="SFP61191.1"/>
    </source>
</evidence>
<feature type="transmembrane region" description="Helical" evidence="8">
    <location>
        <begin position="106"/>
        <end position="123"/>
    </location>
</feature>
<accession>A0A1I5RSF8</accession>
<keyword evidence="6 8" id="KW-0472">Membrane</keyword>
<keyword evidence="4 7" id="KW-0812">Transmembrane</keyword>
<feature type="transmembrane region" description="Helical" evidence="8">
    <location>
        <begin position="182"/>
        <end position="205"/>
    </location>
</feature>
<dbReference type="OrthoDB" id="9810850at2"/>
<dbReference type="GO" id="GO:0019646">
    <property type="term" value="P:aerobic electron transport chain"/>
    <property type="evidence" value="ECO:0007669"/>
    <property type="project" value="InterPro"/>
</dbReference>
<dbReference type="InterPro" id="IPR035973">
    <property type="entry name" value="Cyt_c_oxidase_su3-like_sf"/>
</dbReference>
<evidence type="ECO:0000256" key="7">
    <source>
        <dbReference type="RuleBase" id="RU003376"/>
    </source>
</evidence>
<gene>
    <name evidence="10" type="ORF">SAMN04488047_10955</name>
</gene>
<evidence type="ECO:0000256" key="4">
    <source>
        <dbReference type="ARBA" id="ARBA00022692"/>
    </source>
</evidence>
<evidence type="ECO:0000256" key="5">
    <source>
        <dbReference type="ARBA" id="ARBA00022989"/>
    </source>
</evidence>
<dbReference type="InterPro" id="IPR000298">
    <property type="entry name" value="Cyt_c_oxidase-like_su3"/>
</dbReference>
<dbReference type="GO" id="GO:0004129">
    <property type="term" value="F:cytochrome-c oxidase activity"/>
    <property type="evidence" value="ECO:0007669"/>
    <property type="project" value="InterPro"/>
</dbReference>
<keyword evidence="5 8" id="KW-1133">Transmembrane helix</keyword>
<dbReference type="InterPro" id="IPR013833">
    <property type="entry name" value="Cyt_c_oxidase_su3_a-hlx"/>
</dbReference>
<evidence type="ECO:0000313" key="11">
    <source>
        <dbReference type="Proteomes" id="UP000199356"/>
    </source>
</evidence>
<organism evidence="10 11">
    <name type="scientific">Tranquillimonas alkanivorans</name>
    <dbReference type="NCBI Taxonomy" id="441119"/>
    <lineage>
        <taxon>Bacteria</taxon>
        <taxon>Pseudomonadati</taxon>
        <taxon>Pseudomonadota</taxon>
        <taxon>Alphaproteobacteria</taxon>
        <taxon>Rhodobacterales</taxon>
        <taxon>Roseobacteraceae</taxon>
        <taxon>Tranquillimonas</taxon>
    </lineage>
</organism>
<dbReference type="Pfam" id="PF00510">
    <property type="entry name" value="COX3"/>
    <property type="match status" value="1"/>
</dbReference>
<dbReference type="RefSeq" id="WP_093422223.1">
    <property type="nucleotide sequence ID" value="NZ_FOXA01000009.1"/>
</dbReference>
<feature type="domain" description="Heme-copper oxidase subunit III family profile" evidence="9">
    <location>
        <begin position="1"/>
        <end position="208"/>
    </location>
</feature>
<evidence type="ECO:0000256" key="3">
    <source>
        <dbReference type="ARBA" id="ARBA00022475"/>
    </source>
</evidence>
<keyword evidence="3" id="KW-1003">Cell membrane</keyword>
<dbReference type="PANTHER" id="PTHR11403">
    <property type="entry name" value="CYTOCHROME C OXIDASE SUBUNIT III"/>
    <property type="match status" value="1"/>
</dbReference>
<dbReference type="GO" id="GO:0005886">
    <property type="term" value="C:plasma membrane"/>
    <property type="evidence" value="ECO:0007669"/>
    <property type="project" value="UniProtKB-SubCell"/>
</dbReference>